<proteinExistence type="predicted"/>
<dbReference type="AlphaFoldDB" id="A0AB34JHS2"/>
<comment type="caution">
    <text evidence="2">The sequence shown here is derived from an EMBL/GenBank/DDBJ whole genome shotgun (WGS) entry which is preliminary data.</text>
</comment>
<evidence type="ECO:0000256" key="1">
    <source>
        <dbReference type="SAM" id="MobiDB-lite"/>
    </source>
</evidence>
<organism evidence="2 3">
    <name type="scientific">Prymnesium parvum</name>
    <name type="common">Toxic golden alga</name>
    <dbReference type="NCBI Taxonomy" id="97485"/>
    <lineage>
        <taxon>Eukaryota</taxon>
        <taxon>Haptista</taxon>
        <taxon>Haptophyta</taxon>
        <taxon>Prymnesiophyceae</taxon>
        <taxon>Prymnesiales</taxon>
        <taxon>Prymnesiaceae</taxon>
        <taxon>Prymnesium</taxon>
    </lineage>
</organism>
<feature type="region of interest" description="Disordered" evidence="1">
    <location>
        <begin position="1"/>
        <end position="36"/>
    </location>
</feature>
<dbReference type="Proteomes" id="UP001515480">
    <property type="component" value="Unassembled WGS sequence"/>
</dbReference>
<sequence length="174" mass="19261">MADFYGHSHDPSEGEVTEAAPPEVDDHAASNLGKRKRKTALEALESKLEELQTKKEKKAAQIAKFLDGRPQLTLKKEQDQLEKWQGELSNIDADIITITEKLGSKKAAKAAEDAHKQMKVARAAADAEAREHMSDAGAQVLVELKLRYDDKFNNTTDKVEAVWEQHASGVAALW</sequence>
<feature type="compositionally biased region" description="Basic and acidic residues" evidence="1">
    <location>
        <begin position="1"/>
        <end position="12"/>
    </location>
</feature>
<dbReference type="EMBL" id="JBGBPQ010000008">
    <property type="protein sequence ID" value="KAL1520946.1"/>
    <property type="molecule type" value="Genomic_DNA"/>
</dbReference>
<evidence type="ECO:0000313" key="3">
    <source>
        <dbReference type="Proteomes" id="UP001515480"/>
    </source>
</evidence>
<evidence type="ECO:0000313" key="2">
    <source>
        <dbReference type="EMBL" id="KAL1520946.1"/>
    </source>
</evidence>
<protein>
    <submittedName>
        <fullName evidence="2">Uncharacterized protein</fullName>
    </submittedName>
</protein>
<keyword evidence="3" id="KW-1185">Reference proteome</keyword>
<gene>
    <name evidence="2" type="ORF">AB1Y20_022505</name>
</gene>
<name>A0AB34JHS2_PRYPA</name>
<accession>A0AB34JHS2</accession>
<reference evidence="2 3" key="1">
    <citation type="journal article" date="2024" name="Science">
        <title>Giant polyketide synthase enzymes in the biosynthesis of giant marine polyether toxins.</title>
        <authorList>
            <person name="Fallon T.R."/>
            <person name="Shende V.V."/>
            <person name="Wierzbicki I.H."/>
            <person name="Pendleton A.L."/>
            <person name="Watervoot N.F."/>
            <person name="Auber R.P."/>
            <person name="Gonzalez D.J."/>
            <person name="Wisecaver J.H."/>
            <person name="Moore B.S."/>
        </authorList>
    </citation>
    <scope>NUCLEOTIDE SEQUENCE [LARGE SCALE GENOMIC DNA]</scope>
    <source>
        <strain evidence="2 3">12B1</strain>
    </source>
</reference>